<feature type="signal peptide" evidence="1">
    <location>
        <begin position="1"/>
        <end position="31"/>
    </location>
</feature>
<gene>
    <name evidence="2" type="ORF">B0W48_18955</name>
</gene>
<dbReference type="RefSeq" id="WP_077538313.1">
    <property type="nucleotide sequence ID" value="NZ_CANLYY010000009.1"/>
</dbReference>
<reference evidence="2 3" key="1">
    <citation type="submission" date="2017-02" db="EMBL/GenBank/DDBJ databases">
        <title>Complete genome sequence of the cold-active Pseudoalteromonas aliena strain EH1 isolated from Arctic seawater.</title>
        <authorList>
            <person name="Kim E."/>
            <person name="Heo E."/>
            <person name="Kim H."/>
            <person name="Kim D."/>
        </authorList>
    </citation>
    <scope>NUCLEOTIDE SEQUENCE [LARGE SCALE GENOMIC DNA]</scope>
    <source>
        <strain evidence="2 3">EH1</strain>
    </source>
</reference>
<evidence type="ECO:0008006" key="4">
    <source>
        <dbReference type="Google" id="ProtNLM"/>
    </source>
</evidence>
<evidence type="ECO:0000313" key="3">
    <source>
        <dbReference type="Proteomes" id="UP000188243"/>
    </source>
</evidence>
<name>A0A1Q2H324_9GAMM</name>
<dbReference type="Proteomes" id="UP000188243">
    <property type="component" value="Chromosome"/>
</dbReference>
<evidence type="ECO:0000313" key="2">
    <source>
        <dbReference type="EMBL" id="AQQ01681.1"/>
    </source>
</evidence>
<dbReference type="KEGG" id="paln:B0W48_18955"/>
<evidence type="ECO:0000256" key="1">
    <source>
        <dbReference type="SAM" id="SignalP"/>
    </source>
</evidence>
<sequence>MNNKKRTLGLIKASHLLGAGLAMLMSFSAASKDYKIVLIHGLQVSQIVNKSGSDVVNDGETYWQSYWNSRADERIDWPAYERVEGKIATDWVWPKLKQMSQSNLCEQGCVFVTHSTGDLIARHIIDNQENWLENAGLKPLNIVATFDLAGAGGGSELADVAVSALTGASWNFAVDAALKWWLGGEVTEAVGVLHDLKVNNARKISPFPDARTPRLRFVADGNAYLGLTGGFLKGNDDSVVASHSSCGASAAKSFGSCSGNIDTDGHLKSQGNAVTSFMPNHYPIMMSKSYNHSEIHNAQRKGNVTIAMNNVNVEDNNIGFKTFDKTTGSWFWKKEYRYVKDSNNVSASALIYNVIP</sequence>
<dbReference type="EMBL" id="CP019628">
    <property type="protein sequence ID" value="AQQ01681.1"/>
    <property type="molecule type" value="Genomic_DNA"/>
</dbReference>
<accession>A0A1Q2H324</accession>
<proteinExistence type="predicted"/>
<organism evidence="2 3">
    <name type="scientific">Pseudoalteromonas aliena</name>
    <dbReference type="NCBI Taxonomy" id="247523"/>
    <lineage>
        <taxon>Bacteria</taxon>
        <taxon>Pseudomonadati</taxon>
        <taxon>Pseudomonadota</taxon>
        <taxon>Gammaproteobacteria</taxon>
        <taxon>Alteromonadales</taxon>
        <taxon>Pseudoalteromonadaceae</taxon>
        <taxon>Pseudoalteromonas</taxon>
    </lineage>
</organism>
<keyword evidence="1" id="KW-0732">Signal</keyword>
<feature type="chain" id="PRO_5010315657" description="Alpha/beta hydrolase" evidence="1">
    <location>
        <begin position="32"/>
        <end position="356"/>
    </location>
</feature>
<dbReference type="AlphaFoldDB" id="A0A1Q2H324"/>
<protein>
    <recommendedName>
        <fullName evidence="4">Alpha/beta hydrolase</fullName>
    </recommendedName>
</protein>